<dbReference type="PANTHER" id="PTHR24103">
    <property type="entry name" value="E3 UBIQUITIN-PROTEIN LIGASE TRIM"/>
    <property type="match status" value="1"/>
</dbReference>
<feature type="domain" description="RING-type" evidence="6">
    <location>
        <begin position="30"/>
        <end position="71"/>
    </location>
</feature>
<evidence type="ECO:0000259" key="5">
    <source>
        <dbReference type="PROSITE" id="PS50053"/>
    </source>
</evidence>
<dbReference type="EMBL" id="HBIZ01045367">
    <property type="protein sequence ID" value="CAE0776390.1"/>
    <property type="molecule type" value="Transcribed_RNA"/>
</dbReference>
<dbReference type="InterPro" id="IPR001841">
    <property type="entry name" value="Znf_RING"/>
</dbReference>
<dbReference type="SUPFAM" id="SSF54236">
    <property type="entry name" value="Ubiquitin-like"/>
    <property type="match status" value="1"/>
</dbReference>
<dbReference type="CDD" id="cd17039">
    <property type="entry name" value="Ubl_ubiquitin_like"/>
    <property type="match status" value="1"/>
</dbReference>
<dbReference type="SUPFAM" id="SSF57845">
    <property type="entry name" value="B-box zinc-binding domain"/>
    <property type="match status" value="1"/>
</dbReference>
<dbReference type="AlphaFoldDB" id="A0A6T0AF60"/>
<evidence type="ECO:0000313" key="8">
    <source>
        <dbReference type="EMBL" id="CAE0776389.1"/>
    </source>
</evidence>
<dbReference type="GO" id="GO:0008270">
    <property type="term" value="F:zinc ion binding"/>
    <property type="evidence" value="ECO:0007669"/>
    <property type="project" value="UniProtKB-KW"/>
</dbReference>
<evidence type="ECO:0000256" key="3">
    <source>
        <dbReference type="ARBA" id="ARBA00022833"/>
    </source>
</evidence>
<dbReference type="SMART" id="SM00336">
    <property type="entry name" value="BBOX"/>
    <property type="match status" value="1"/>
</dbReference>
<dbReference type="Pfam" id="PF13923">
    <property type="entry name" value="zf-C3HC4_2"/>
    <property type="match status" value="1"/>
</dbReference>
<evidence type="ECO:0000259" key="6">
    <source>
        <dbReference type="PROSITE" id="PS50089"/>
    </source>
</evidence>
<dbReference type="InterPro" id="IPR050143">
    <property type="entry name" value="TRIM/RBCC"/>
</dbReference>
<dbReference type="Gene3D" id="3.30.40.10">
    <property type="entry name" value="Zinc/RING finger domain, C3HC4 (zinc finger)"/>
    <property type="match status" value="1"/>
</dbReference>
<reference evidence="8" key="1">
    <citation type="submission" date="2021-01" db="EMBL/GenBank/DDBJ databases">
        <authorList>
            <person name="Corre E."/>
            <person name="Pelletier E."/>
            <person name="Niang G."/>
            <person name="Scheremetjew M."/>
            <person name="Finn R."/>
            <person name="Kale V."/>
            <person name="Holt S."/>
            <person name="Cochrane G."/>
            <person name="Meng A."/>
            <person name="Brown T."/>
            <person name="Cohen L."/>
        </authorList>
    </citation>
    <scope>NUCLEOTIDE SEQUENCE</scope>
    <source>
        <strain evidence="8">CCMP645</strain>
    </source>
</reference>
<dbReference type="PROSITE" id="PS50089">
    <property type="entry name" value="ZF_RING_2"/>
    <property type="match status" value="1"/>
</dbReference>
<accession>A0A6T0AF60</accession>
<evidence type="ECO:0000256" key="2">
    <source>
        <dbReference type="ARBA" id="ARBA00022771"/>
    </source>
</evidence>
<sequence>MAHEGQLRTTPSSRFLGLKDPTKMEAELQCAVCLEVMQAPCVLKCQHVFCSKCVLRLPGIQTGEARCPLCRNRTRVRATSADELPTCRLLESICCAVREATSRACSEHLDAVFEYYCAECDSMVCGRCALFGAHKGHTIECIDAVAESSRRTMLDSRQLLQAQHELVADEEQRISARYKDLTKRANGCVSSILSFLRHLQEQAHAAFEAHKRADSAHLLLRRQALRGIEQCTAVVNTRTQSAELQRQLCTQLRLIACEAESNFVSTSAEAEASALSCFESLPPVRALRAVCAALPTCAPAPEPIECQLFFSPNSAVRGAMRADVRWKLHDLKEAIESAKGLPARVQRIYLNSKVLEPTIDIGEQGVMHGCTIEVGVRHSSVVRRPTWTEGFQRTSERKRERESEG</sequence>
<evidence type="ECO:0000259" key="7">
    <source>
        <dbReference type="PROSITE" id="PS50119"/>
    </source>
</evidence>
<feature type="domain" description="B box-type" evidence="7">
    <location>
        <begin position="100"/>
        <end position="142"/>
    </location>
</feature>
<dbReference type="Gene3D" id="3.30.160.60">
    <property type="entry name" value="Classic Zinc Finger"/>
    <property type="match status" value="1"/>
</dbReference>
<dbReference type="PROSITE" id="PS50119">
    <property type="entry name" value="ZF_BBOX"/>
    <property type="match status" value="1"/>
</dbReference>
<keyword evidence="3" id="KW-0862">Zinc</keyword>
<evidence type="ECO:0000256" key="4">
    <source>
        <dbReference type="PROSITE-ProRule" id="PRU00024"/>
    </source>
</evidence>
<proteinExistence type="predicted"/>
<protein>
    <recommendedName>
        <fullName evidence="10">RING-type domain-containing protein</fullName>
    </recommendedName>
</protein>
<keyword evidence="2 4" id="KW-0863">Zinc-finger</keyword>
<dbReference type="InterPro" id="IPR000315">
    <property type="entry name" value="Znf_B-box"/>
</dbReference>
<organism evidence="8">
    <name type="scientific">Chrysotila carterae</name>
    <name type="common">Marine alga</name>
    <name type="synonym">Syracosphaera carterae</name>
    <dbReference type="NCBI Taxonomy" id="13221"/>
    <lineage>
        <taxon>Eukaryota</taxon>
        <taxon>Haptista</taxon>
        <taxon>Haptophyta</taxon>
        <taxon>Prymnesiophyceae</taxon>
        <taxon>Isochrysidales</taxon>
        <taxon>Isochrysidaceae</taxon>
        <taxon>Chrysotila</taxon>
    </lineage>
</organism>
<dbReference type="SMART" id="SM00184">
    <property type="entry name" value="RING"/>
    <property type="match status" value="1"/>
</dbReference>
<dbReference type="PROSITE" id="PS00518">
    <property type="entry name" value="ZF_RING_1"/>
    <property type="match status" value="1"/>
</dbReference>
<dbReference type="SUPFAM" id="SSF57850">
    <property type="entry name" value="RING/U-box"/>
    <property type="match status" value="1"/>
</dbReference>
<evidence type="ECO:0000313" key="9">
    <source>
        <dbReference type="EMBL" id="CAE0776390.1"/>
    </source>
</evidence>
<dbReference type="InterPro" id="IPR013083">
    <property type="entry name" value="Znf_RING/FYVE/PHD"/>
</dbReference>
<name>A0A6T0AF60_CHRCT</name>
<gene>
    <name evidence="8" type="ORF">PCAR00345_LOCUS29025</name>
    <name evidence="9" type="ORF">PCAR00345_LOCUS29026</name>
</gene>
<dbReference type="Pfam" id="PF00643">
    <property type="entry name" value="zf-B_box"/>
    <property type="match status" value="1"/>
</dbReference>
<evidence type="ECO:0008006" key="10">
    <source>
        <dbReference type="Google" id="ProtNLM"/>
    </source>
</evidence>
<dbReference type="PROSITE" id="PS50053">
    <property type="entry name" value="UBIQUITIN_2"/>
    <property type="match status" value="1"/>
</dbReference>
<dbReference type="InterPro" id="IPR017907">
    <property type="entry name" value="Znf_RING_CS"/>
</dbReference>
<dbReference type="InterPro" id="IPR000626">
    <property type="entry name" value="Ubiquitin-like_dom"/>
</dbReference>
<evidence type="ECO:0000256" key="1">
    <source>
        <dbReference type="ARBA" id="ARBA00022723"/>
    </source>
</evidence>
<dbReference type="InterPro" id="IPR029071">
    <property type="entry name" value="Ubiquitin-like_domsf"/>
</dbReference>
<keyword evidence="1" id="KW-0479">Metal-binding</keyword>
<feature type="domain" description="Ubiquitin-like" evidence="5">
    <location>
        <begin position="328"/>
        <end position="381"/>
    </location>
</feature>
<dbReference type="EMBL" id="HBIZ01045366">
    <property type="protein sequence ID" value="CAE0776389.1"/>
    <property type="molecule type" value="Transcribed_RNA"/>
</dbReference>